<evidence type="ECO:0000259" key="1">
    <source>
        <dbReference type="PROSITE" id="PS51186"/>
    </source>
</evidence>
<accession>A0ABY6J3E3</accession>
<organism evidence="2 3">
    <name type="scientific">Chitinophaga horti</name>
    <dbReference type="NCBI Taxonomy" id="2920382"/>
    <lineage>
        <taxon>Bacteria</taxon>
        <taxon>Pseudomonadati</taxon>
        <taxon>Bacteroidota</taxon>
        <taxon>Chitinophagia</taxon>
        <taxon>Chitinophagales</taxon>
        <taxon>Chitinophagaceae</taxon>
        <taxon>Chitinophaga</taxon>
    </lineage>
</organism>
<dbReference type="InterPro" id="IPR000182">
    <property type="entry name" value="GNAT_dom"/>
</dbReference>
<name>A0ABY6J3E3_9BACT</name>
<gene>
    <name evidence="2" type="ORF">MKQ68_03690</name>
</gene>
<evidence type="ECO:0000313" key="2">
    <source>
        <dbReference type="EMBL" id="UYQ94193.1"/>
    </source>
</evidence>
<dbReference type="PROSITE" id="PS51186">
    <property type="entry name" value="GNAT"/>
    <property type="match status" value="1"/>
</dbReference>
<feature type="domain" description="N-acetyltransferase" evidence="1">
    <location>
        <begin position="2"/>
        <end position="145"/>
    </location>
</feature>
<dbReference type="Gene3D" id="3.40.630.30">
    <property type="match status" value="1"/>
</dbReference>
<dbReference type="RefSeq" id="WP_264282133.1">
    <property type="nucleotide sequence ID" value="NZ_CP107006.1"/>
</dbReference>
<dbReference type="EMBL" id="CP107006">
    <property type="protein sequence ID" value="UYQ94193.1"/>
    <property type="molecule type" value="Genomic_DNA"/>
</dbReference>
<dbReference type="Pfam" id="PF13508">
    <property type="entry name" value="Acetyltransf_7"/>
    <property type="match status" value="1"/>
</dbReference>
<protein>
    <submittedName>
        <fullName evidence="2">GNAT family N-acetyltransferase</fullName>
    </submittedName>
</protein>
<dbReference type="Proteomes" id="UP001162741">
    <property type="component" value="Chromosome"/>
</dbReference>
<keyword evidence="3" id="KW-1185">Reference proteome</keyword>
<dbReference type="SUPFAM" id="SSF55729">
    <property type="entry name" value="Acyl-CoA N-acyltransferases (Nat)"/>
    <property type="match status" value="1"/>
</dbReference>
<reference evidence="2" key="1">
    <citation type="submission" date="2022-10" db="EMBL/GenBank/DDBJ databases">
        <title>Chitinophaga sp. nov., isolated from soil.</title>
        <authorList>
            <person name="Jeon C.O."/>
        </authorList>
    </citation>
    <scope>NUCLEOTIDE SEQUENCE</scope>
    <source>
        <strain evidence="2">R8</strain>
    </source>
</reference>
<proteinExistence type="predicted"/>
<dbReference type="InterPro" id="IPR016181">
    <property type="entry name" value="Acyl_CoA_acyltransferase"/>
</dbReference>
<dbReference type="CDD" id="cd04301">
    <property type="entry name" value="NAT_SF"/>
    <property type="match status" value="1"/>
</dbReference>
<sequence length="160" mass="18409">MPNIIPYTPAHREDCLTAFHSNRPKYFTEEEVLLFTNWLDQHGDDNFFVMEHEGKIVACGGVFHDAKQAVAGLAWGMVHQDYHKKGFGKLFTLFRIDLMRQLFPDFLHQMNTTQHTVAFYEKMGFHTVKITPDGFAPGYDRYDMEGRWSNPATPAAPPAQ</sequence>
<evidence type="ECO:0000313" key="3">
    <source>
        <dbReference type="Proteomes" id="UP001162741"/>
    </source>
</evidence>